<protein>
    <submittedName>
        <fullName evidence="2">SEC-C motif domain-containing protein</fullName>
    </submittedName>
</protein>
<dbReference type="EMBL" id="ALAN01000015">
    <property type="protein sequence ID" value="ETI70529.1"/>
    <property type="molecule type" value="Genomic_DNA"/>
</dbReference>
<dbReference type="RefSeq" id="WP_024026665.1">
    <property type="nucleotide sequence ID" value="NZ_ALAN01000015.1"/>
</dbReference>
<accession>A0AB94ITX0</accession>
<evidence type="ECO:0000313" key="2">
    <source>
        <dbReference type="EMBL" id="ETI70529.1"/>
    </source>
</evidence>
<dbReference type="Pfam" id="PF02810">
    <property type="entry name" value="SEC-C"/>
    <property type="match status" value="1"/>
</dbReference>
<keyword evidence="3" id="KW-1185">Reference proteome</keyword>
<evidence type="ECO:0000256" key="1">
    <source>
        <dbReference type="SAM" id="MobiDB-lite"/>
    </source>
</evidence>
<organism evidence="2 3">
    <name type="scientific">Neobacillus vireti LMG 21834</name>
    <dbReference type="NCBI Taxonomy" id="1131730"/>
    <lineage>
        <taxon>Bacteria</taxon>
        <taxon>Bacillati</taxon>
        <taxon>Bacillota</taxon>
        <taxon>Bacilli</taxon>
        <taxon>Bacillales</taxon>
        <taxon>Bacillaceae</taxon>
        <taxon>Neobacillus</taxon>
    </lineage>
</organism>
<dbReference type="PANTHER" id="PTHR33747">
    <property type="entry name" value="UPF0225 PROTEIN SCO1677"/>
    <property type="match status" value="1"/>
</dbReference>
<gene>
    <name evidence="2" type="ORF">BAVI_02234</name>
</gene>
<dbReference type="Gene3D" id="3.10.450.50">
    <property type="match status" value="1"/>
</dbReference>
<name>A0AB94ITX0_9BACI</name>
<evidence type="ECO:0000313" key="3">
    <source>
        <dbReference type="Proteomes" id="UP000018877"/>
    </source>
</evidence>
<proteinExistence type="predicted"/>
<sequence>MTFLEKVKPHLISDDILIQETVLHTLHDYPSVPEEWTVALLREAFKHKEKQSSILIYVEKQTINEEAVQILLENIPKMDQSENHLALGLLDYLEPELARKYKEPLKRYINDDTWALYELIENGTEEDVYEEYAKTINSLDRADSYQHDKFVKAKKLAKCLVQNNWITAEEIAFDIENELKKKWFSYSGILSVYMIGLLKLPQFIPVLARLLVRDDDILLEEAAFALICFQNDDVVKEVAPYLKKSDSIIFAASVVENIKTDLAVEVLREAYRAAKELEDQDLLIEALCHQLSKVALPEISAHMENEYLSGLVDIEQVVYSYYSILGEQHPELEEWKHAAMESEMDYRNAQKQSNTLQSVPVRNENQVGRNDPCPCGSGKKYKKCCGK</sequence>
<reference evidence="2 3" key="1">
    <citation type="journal article" date="2014" name="Environ. Microbiol.">
        <title>The nitrate-ammonifying and nosZ-carrying bacterium Bacillus vireti is a potent source and sink for nitric and nitrous oxide under high nitrate conditions.</title>
        <authorList>
            <person name="Mania D."/>
            <person name="Heylen K."/>
            <person name="van Spanning R.J."/>
            <person name="Frostegard A."/>
        </authorList>
    </citation>
    <scope>NUCLEOTIDE SEQUENCE [LARGE SCALE GENOMIC DNA]</scope>
    <source>
        <strain evidence="2 3">LMG 21834</strain>
    </source>
</reference>
<feature type="compositionally biased region" description="Polar residues" evidence="1">
    <location>
        <begin position="349"/>
        <end position="368"/>
    </location>
</feature>
<dbReference type="AlphaFoldDB" id="A0AB94ITX0"/>
<feature type="region of interest" description="Disordered" evidence="1">
    <location>
        <begin position="346"/>
        <end position="380"/>
    </location>
</feature>
<dbReference type="InterPro" id="IPR004027">
    <property type="entry name" value="SEC_C_motif"/>
</dbReference>
<dbReference type="PANTHER" id="PTHR33747:SF1">
    <property type="entry name" value="ADENYLATE CYCLASE-ASSOCIATED CAP C-TERMINAL DOMAIN-CONTAINING PROTEIN"/>
    <property type="match status" value="1"/>
</dbReference>
<dbReference type="Proteomes" id="UP000018877">
    <property type="component" value="Unassembled WGS sequence"/>
</dbReference>
<dbReference type="SUPFAM" id="SSF103642">
    <property type="entry name" value="Sec-C motif"/>
    <property type="match status" value="1"/>
</dbReference>
<comment type="caution">
    <text evidence="2">The sequence shown here is derived from an EMBL/GenBank/DDBJ whole genome shotgun (WGS) entry which is preliminary data.</text>
</comment>